<dbReference type="SUPFAM" id="SSF49373">
    <property type="entry name" value="Invasin/intimin cell-adhesion fragments"/>
    <property type="match status" value="1"/>
</dbReference>
<reference evidence="3 4" key="1">
    <citation type="submission" date="2019-03" db="EMBL/GenBank/DDBJ databases">
        <title>Genomic Encyclopedia of Type Strains, Phase IV (KMG-IV): sequencing the most valuable type-strain genomes for metagenomic binning, comparative biology and taxonomic classification.</title>
        <authorList>
            <person name="Goeker M."/>
        </authorList>
    </citation>
    <scope>NUCLEOTIDE SEQUENCE [LARGE SCALE GENOMIC DNA]</scope>
    <source>
        <strain evidence="3 4">DSM 100433</strain>
    </source>
</reference>
<feature type="domain" description="BIG2" evidence="2">
    <location>
        <begin position="160"/>
        <end position="190"/>
    </location>
</feature>
<keyword evidence="1" id="KW-0732">Signal</keyword>
<name>A0A9X8UIU5_9FIRM</name>
<evidence type="ECO:0000256" key="1">
    <source>
        <dbReference type="SAM" id="SignalP"/>
    </source>
</evidence>
<accession>A0A9X8UIU5</accession>
<dbReference type="Gene3D" id="2.60.40.1080">
    <property type="match status" value="1"/>
</dbReference>
<dbReference type="EMBL" id="SLUK01000007">
    <property type="protein sequence ID" value="TCL43050.1"/>
    <property type="molecule type" value="Genomic_DNA"/>
</dbReference>
<feature type="signal peptide" evidence="1">
    <location>
        <begin position="1"/>
        <end position="26"/>
    </location>
</feature>
<evidence type="ECO:0000313" key="4">
    <source>
        <dbReference type="Proteomes" id="UP000294682"/>
    </source>
</evidence>
<dbReference type="InterPro" id="IPR003343">
    <property type="entry name" value="Big_2"/>
</dbReference>
<dbReference type="InterPro" id="IPR008964">
    <property type="entry name" value="Invasin/intimin_cell_adhesion"/>
</dbReference>
<sequence>MKRLGRWCGLLCTAGLIIALSFTAHAAQPEAFAGLLGITVPVTRGAQGVQTIEGFRVWAVGVGAGSAQEGQVFQAQDTPAASGDAFRYFIPISFPDAVQEYEIHVVSKPPESLQGLRREAEKTVRWTFYPISIEESVTLTFAKALNRATIAADNPQNIPLSWSSSDPNIATVDANGQLTGTGIGSCTVTAAIPGTTFFDSCTVRVNPLSEEQIRTGSSGSPHIWGEDLGGYEWYAMDRDGAGVYTLLCTGNLSTAQLWDNRATEDDSRSVGKNDWSGSLIQGYLVGHPLNQTLRNDARVLSAADCLKPVARYYYGSNLSPSTGYLSSEKLFLPAVSQLCGATNPSGLGNPLMPDLTARSWDGLVDGRGGPQWDWFSAHNRKSALAAVFGGSNCSWTSSPQPQSSRSVVFVRTDGDLHANYGGWYSYNVRPAIKLKP</sequence>
<feature type="chain" id="PRO_5040878063" evidence="1">
    <location>
        <begin position="27"/>
        <end position="436"/>
    </location>
</feature>
<dbReference type="AlphaFoldDB" id="A0A9X8UIU5"/>
<keyword evidence="4" id="KW-1185">Reference proteome</keyword>
<protein>
    <submittedName>
        <fullName evidence="3">Ig-like protein group 2</fullName>
    </submittedName>
</protein>
<dbReference type="Proteomes" id="UP000294682">
    <property type="component" value="Unassembled WGS sequence"/>
</dbReference>
<comment type="caution">
    <text evidence="3">The sequence shown here is derived from an EMBL/GenBank/DDBJ whole genome shotgun (WGS) entry which is preliminary data.</text>
</comment>
<evidence type="ECO:0000313" key="3">
    <source>
        <dbReference type="EMBL" id="TCL43050.1"/>
    </source>
</evidence>
<evidence type="ECO:0000259" key="2">
    <source>
        <dbReference type="Pfam" id="PF02368"/>
    </source>
</evidence>
<gene>
    <name evidence="3" type="ORF">EDD78_107153</name>
</gene>
<proteinExistence type="predicted"/>
<organism evidence="3 4">
    <name type="scientific">Harryflintia acetispora</name>
    <dbReference type="NCBI Taxonomy" id="1849041"/>
    <lineage>
        <taxon>Bacteria</taxon>
        <taxon>Bacillati</taxon>
        <taxon>Bacillota</taxon>
        <taxon>Clostridia</taxon>
        <taxon>Eubacteriales</taxon>
        <taxon>Oscillospiraceae</taxon>
        <taxon>Harryflintia</taxon>
    </lineage>
</organism>
<dbReference type="Pfam" id="PF02368">
    <property type="entry name" value="Big_2"/>
    <property type="match status" value="1"/>
</dbReference>
<dbReference type="RefSeq" id="WP_286170821.1">
    <property type="nucleotide sequence ID" value="NZ_SLUK01000007.1"/>
</dbReference>